<organism evidence="2 3">
    <name type="scientific">Malus domestica</name>
    <name type="common">Apple</name>
    <name type="synonym">Pyrus malus</name>
    <dbReference type="NCBI Taxonomy" id="3750"/>
    <lineage>
        <taxon>Eukaryota</taxon>
        <taxon>Viridiplantae</taxon>
        <taxon>Streptophyta</taxon>
        <taxon>Embryophyta</taxon>
        <taxon>Tracheophyta</taxon>
        <taxon>Spermatophyta</taxon>
        <taxon>Magnoliopsida</taxon>
        <taxon>eudicotyledons</taxon>
        <taxon>Gunneridae</taxon>
        <taxon>Pentapetalae</taxon>
        <taxon>rosids</taxon>
        <taxon>fabids</taxon>
        <taxon>Rosales</taxon>
        <taxon>Rosaceae</taxon>
        <taxon>Amygdaloideae</taxon>
        <taxon>Maleae</taxon>
        <taxon>Malus</taxon>
    </lineage>
</organism>
<feature type="region of interest" description="Disordered" evidence="1">
    <location>
        <begin position="1"/>
        <end position="27"/>
    </location>
</feature>
<dbReference type="Proteomes" id="UP000290289">
    <property type="component" value="Chromosome 16"/>
</dbReference>
<name>A0A498HLH5_MALDO</name>
<evidence type="ECO:0000313" key="2">
    <source>
        <dbReference type="EMBL" id="RXH71560.1"/>
    </source>
</evidence>
<accession>A0A498HLH5</accession>
<proteinExistence type="predicted"/>
<protein>
    <submittedName>
        <fullName evidence="2">Uncharacterized protein</fullName>
    </submittedName>
</protein>
<sequence>MDYFPPRTNLKEIDAKKPPRRKGKTDSHENIILELPRAWEPSESSSVAGFIFLYKTKFNYSALSLLKVKLGFDKSFSITSHDQSDTLTQKLVLLVRWTTGNSQVSMVIQLRKTKFFLGTFSGLWVISGHPIKAPNVGRNGSVPLCSVPSHVPNAPLMNFYTSMRKKVAR</sequence>
<keyword evidence="3" id="KW-1185">Reference proteome</keyword>
<dbReference type="EMBL" id="RDQH01000342">
    <property type="protein sequence ID" value="RXH71560.1"/>
    <property type="molecule type" value="Genomic_DNA"/>
</dbReference>
<gene>
    <name evidence="2" type="ORF">DVH24_018915</name>
</gene>
<comment type="caution">
    <text evidence="2">The sequence shown here is derived from an EMBL/GenBank/DDBJ whole genome shotgun (WGS) entry which is preliminary data.</text>
</comment>
<dbReference type="AlphaFoldDB" id="A0A498HLH5"/>
<evidence type="ECO:0000313" key="3">
    <source>
        <dbReference type="Proteomes" id="UP000290289"/>
    </source>
</evidence>
<reference evidence="2 3" key="1">
    <citation type="submission" date="2018-10" db="EMBL/GenBank/DDBJ databases">
        <title>A high-quality apple genome assembly.</title>
        <authorList>
            <person name="Hu J."/>
        </authorList>
    </citation>
    <scope>NUCLEOTIDE SEQUENCE [LARGE SCALE GENOMIC DNA]</scope>
    <source>
        <strain evidence="3">cv. HFTH1</strain>
        <tissue evidence="2">Young leaf</tissue>
    </source>
</reference>
<evidence type="ECO:0000256" key="1">
    <source>
        <dbReference type="SAM" id="MobiDB-lite"/>
    </source>
</evidence>